<dbReference type="FunFam" id="1.20.1250.20:FF:000001">
    <property type="entry name" value="Dicarboxylate MFS transporter"/>
    <property type="match status" value="1"/>
</dbReference>
<evidence type="ECO:0000313" key="16">
    <source>
        <dbReference type="Proteomes" id="UP000465302"/>
    </source>
</evidence>
<reference evidence="13" key="3">
    <citation type="submission" date="2020-02" db="EMBL/GenBank/DDBJ databases">
        <authorList>
            <person name="Matsumoto Y."/>
            <person name="Motooka D."/>
            <person name="Nakamura S."/>
        </authorList>
    </citation>
    <scope>NUCLEOTIDE SEQUENCE</scope>
    <source>
        <strain evidence="13">JCM 6377</strain>
    </source>
</reference>
<feature type="transmembrane region" description="Helical" evidence="11">
    <location>
        <begin position="125"/>
        <end position="149"/>
    </location>
</feature>
<comment type="subcellular location">
    <subcellularLocation>
        <location evidence="1">Cell membrane</location>
        <topology evidence="1">Multi-pass membrane protein</topology>
    </subcellularLocation>
</comment>
<dbReference type="RefSeq" id="WP_097941138.1">
    <property type="nucleotide sequence ID" value="NZ_BLKS01000001.1"/>
</dbReference>
<reference evidence="13 16" key="2">
    <citation type="journal article" date="2019" name="Emerg. Microbes Infect.">
        <title>Comprehensive subspecies identification of 175 nontuberculous mycobacteria species based on 7547 genomic profiles.</title>
        <authorList>
            <person name="Matsumoto Y."/>
            <person name="Kinjo T."/>
            <person name="Motooka D."/>
            <person name="Nabeya D."/>
            <person name="Jung N."/>
            <person name="Uechi K."/>
            <person name="Horii T."/>
            <person name="Iida T."/>
            <person name="Fujita J."/>
            <person name="Nakamura S."/>
        </authorList>
    </citation>
    <scope>NUCLEOTIDE SEQUENCE [LARGE SCALE GENOMIC DNA]</scope>
    <source>
        <strain evidence="13 16">JCM 6377</strain>
    </source>
</reference>
<keyword evidence="7 11" id="KW-1133">Transmembrane helix</keyword>
<feature type="transmembrane region" description="Helical" evidence="11">
    <location>
        <begin position="315"/>
        <end position="335"/>
    </location>
</feature>
<keyword evidence="3" id="KW-0813">Transport</keyword>
<evidence type="ECO:0000256" key="11">
    <source>
        <dbReference type="SAM" id="Phobius"/>
    </source>
</evidence>
<protein>
    <recommendedName>
        <fullName evidence="10">Putative proline/betaine transporter</fullName>
    </recommendedName>
</protein>
<feature type="domain" description="Major facilitator superfamily (MFS) profile" evidence="12">
    <location>
        <begin position="23"/>
        <end position="434"/>
    </location>
</feature>
<sequence>MTEAVTHQPGTMPHPDPSTMKRAMVAGIIGHFVEWYDYGVYAYVATMLAAAFYSDSDPTAGLLAVFATFAVAFFARPLGGLFFGSLADRIGRQRCLATVVVLMSVSTFIIGVLPGYASIGVAAPVLLLAARILQGFSAGGEIAGAASFVNEYAPRNKRGLLSSLLPAASATGLLFGAVLLTVLTSSLSEDAMGSWGWRVPFLIALPLGAIGLYLRLKIEDTPLFQALVSAKQADPTPLRSSLSEQFKWIAVAFGATLTYGVGFYTVMSYMPTYLKEVTDFGAGEMFIVTAAVLLAHIVALPLCGALSDRIGRRPVLITASIALVVLTYPAFVLIAEGRNMFVAILAGAVMGALIAGGAAPLFAFMAEMFPTRLRTSSVSIGYNASVMIFGGTAPFISTFLIDKTGSNVAPSFYLVAAAAGAVFTLLFARTGATTHRDVLRQT</sequence>
<evidence type="ECO:0000256" key="9">
    <source>
        <dbReference type="ARBA" id="ARBA00037295"/>
    </source>
</evidence>
<dbReference type="PROSITE" id="PS00217">
    <property type="entry name" value="SUGAR_TRANSPORT_2"/>
    <property type="match status" value="1"/>
</dbReference>
<accession>A0A2A7N0P8</accession>
<dbReference type="PROSITE" id="PS50850">
    <property type="entry name" value="MFS"/>
    <property type="match status" value="1"/>
</dbReference>
<dbReference type="EMBL" id="PDCP01000027">
    <property type="protein sequence ID" value="PEG37363.1"/>
    <property type="molecule type" value="Genomic_DNA"/>
</dbReference>
<dbReference type="Pfam" id="PF00083">
    <property type="entry name" value="Sugar_tr"/>
    <property type="match status" value="1"/>
</dbReference>
<comment type="function">
    <text evidence="9">May be a proton symporter involved in the uptake of osmolytes such as proline and glycine betaine.</text>
</comment>
<evidence type="ECO:0000256" key="10">
    <source>
        <dbReference type="ARBA" id="ARBA00039918"/>
    </source>
</evidence>
<feature type="transmembrane region" description="Helical" evidence="11">
    <location>
        <begin position="378"/>
        <end position="400"/>
    </location>
</feature>
<feature type="transmembrane region" description="Helical" evidence="11">
    <location>
        <begin position="412"/>
        <end position="432"/>
    </location>
</feature>
<proteinExistence type="inferred from homology"/>
<dbReference type="PANTHER" id="PTHR43528">
    <property type="entry name" value="ALPHA-KETOGLUTARATE PERMEASE"/>
    <property type="match status" value="1"/>
</dbReference>
<dbReference type="Proteomes" id="UP000465302">
    <property type="component" value="Unassembled WGS sequence"/>
</dbReference>
<dbReference type="GO" id="GO:0005886">
    <property type="term" value="C:plasma membrane"/>
    <property type="evidence" value="ECO:0007669"/>
    <property type="project" value="UniProtKB-SubCell"/>
</dbReference>
<dbReference type="EMBL" id="BLKS01000001">
    <property type="protein sequence ID" value="GFG52377.1"/>
    <property type="molecule type" value="Genomic_DNA"/>
</dbReference>
<dbReference type="AlphaFoldDB" id="A0A2A7N0P8"/>
<evidence type="ECO:0000313" key="13">
    <source>
        <dbReference type="EMBL" id="GFG52377.1"/>
    </source>
</evidence>
<evidence type="ECO:0000313" key="15">
    <source>
        <dbReference type="Proteomes" id="UP000220914"/>
    </source>
</evidence>
<evidence type="ECO:0000256" key="4">
    <source>
        <dbReference type="ARBA" id="ARBA00022475"/>
    </source>
</evidence>
<gene>
    <name evidence="14" type="ORF">CQY20_16435</name>
    <name evidence="13" type="ORF">MAGR_38180</name>
</gene>
<evidence type="ECO:0000256" key="1">
    <source>
        <dbReference type="ARBA" id="ARBA00004651"/>
    </source>
</evidence>
<dbReference type="SUPFAM" id="SSF103473">
    <property type="entry name" value="MFS general substrate transporter"/>
    <property type="match status" value="1"/>
</dbReference>
<organism evidence="14 15">
    <name type="scientific">Mycolicibacterium agri</name>
    <name type="common">Mycobacterium agri</name>
    <dbReference type="NCBI Taxonomy" id="36811"/>
    <lineage>
        <taxon>Bacteria</taxon>
        <taxon>Bacillati</taxon>
        <taxon>Actinomycetota</taxon>
        <taxon>Actinomycetes</taxon>
        <taxon>Mycobacteriales</taxon>
        <taxon>Mycobacteriaceae</taxon>
        <taxon>Mycolicibacterium</taxon>
    </lineage>
</organism>
<dbReference type="InterPro" id="IPR051084">
    <property type="entry name" value="H+-coupled_symporters"/>
</dbReference>
<dbReference type="InterPro" id="IPR011701">
    <property type="entry name" value="MFS"/>
</dbReference>
<keyword evidence="8 11" id="KW-0472">Membrane</keyword>
<dbReference type="Pfam" id="PF07690">
    <property type="entry name" value="MFS_1"/>
    <property type="match status" value="1"/>
</dbReference>
<feature type="transmembrane region" description="Helical" evidence="11">
    <location>
        <begin position="282"/>
        <end position="303"/>
    </location>
</feature>
<dbReference type="InterPro" id="IPR020846">
    <property type="entry name" value="MFS_dom"/>
</dbReference>
<feature type="transmembrane region" description="Helical" evidence="11">
    <location>
        <begin position="35"/>
        <end position="54"/>
    </location>
</feature>
<comment type="caution">
    <text evidence="14">The sequence shown here is derived from an EMBL/GenBank/DDBJ whole genome shotgun (WGS) entry which is preliminary data.</text>
</comment>
<keyword evidence="4" id="KW-1003">Cell membrane</keyword>
<feature type="transmembrane region" description="Helical" evidence="11">
    <location>
        <begin position="341"/>
        <end position="366"/>
    </location>
</feature>
<feature type="transmembrane region" description="Helical" evidence="11">
    <location>
        <begin position="248"/>
        <end position="270"/>
    </location>
</feature>
<dbReference type="Gene3D" id="1.20.1250.20">
    <property type="entry name" value="MFS general substrate transporter like domains"/>
    <property type="match status" value="2"/>
</dbReference>
<dbReference type="InterPro" id="IPR005829">
    <property type="entry name" value="Sugar_transporter_CS"/>
</dbReference>
<keyword evidence="6" id="KW-0769">Symport</keyword>
<evidence type="ECO:0000256" key="6">
    <source>
        <dbReference type="ARBA" id="ARBA00022847"/>
    </source>
</evidence>
<evidence type="ECO:0000256" key="7">
    <source>
        <dbReference type="ARBA" id="ARBA00022989"/>
    </source>
</evidence>
<keyword evidence="5 11" id="KW-0812">Transmembrane</keyword>
<dbReference type="OrthoDB" id="8953821at2"/>
<dbReference type="Proteomes" id="UP000220914">
    <property type="component" value="Unassembled WGS sequence"/>
</dbReference>
<dbReference type="InterPro" id="IPR005828">
    <property type="entry name" value="MFS_sugar_transport-like"/>
</dbReference>
<keyword evidence="15" id="KW-1185">Reference proteome</keyword>
<dbReference type="GO" id="GO:0015293">
    <property type="term" value="F:symporter activity"/>
    <property type="evidence" value="ECO:0007669"/>
    <property type="project" value="UniProtKB-KW"/>
</dbReference>
<evidence type="ECO:0000256" key="3">
    <source>
        <dbReference type="ARBA" id="ARBA00022448"/>
    </source>
</evidence>
<evidence type="ECO:0000256" key="8">
    <source>
        <dbReference type="ARBA" id="ARBA00023136"/>
    </source>
</evidence>
<feature type="transmembrane region" description="Helical" evidence="11">
    <location>
        <begin position="161"/>
        <end position="183"/>
    </location>
</feature>
<evidence type="ECO:0000259" key="12">
    <source>
        <dbReference type="PROSITE" id="PS50850"/>
    </source>
</evidence>
<feature type="transmembrane region" description="Helical" evidence="11">
    <location>
        <begin position="95"/>
        <end position="119"/>
    </location>
</feature>
<dbReference type="PANTHER" id="PTHR43528:SF1">
    <property type="entry name" value="ALPHA-KETOGLUTARATE PERMEASE"/>
    <property type="match status" value="1"/>
</dbReference>
<evidence type="ECO:0000256" key="2">
    <source>
        <dbReference type="ARBA" id="ARBA00008240"/>
    </source>
</evidence>
<evidence type="ECO:0000313" key="14">
    <source>
        <dbReference type="EMBL" id="PEG37363.1"/>
    </source>
</evidence>
<evidence type="ECO:0000256" key="5">
    <source>
        <dbReference type="ARBA" id="ARBA00022692"/>
    </source>
</evidence>
<name>A0A2A7N0P8_MYCAG</name>
<comment type="similarity">
    <text evidence="2">Belongs to the major facilitator superfamily. Metabolite:H+ Symporter (MHS) family (TC 2.A.1.6) family.</text>
</comment>
<reference evidence="14 15" key="1">
    <citation type="submission" date="2017-10" db="EMBL/GenBank/DDBJ databases">
        <title>The new phylogeny of genus Mycobacterium.</title>
        <authorList>
            <person name="Tortoli E."/>
            <person name="Trovato A."/>
            <person name="Cirillo D.M."/>
        </authorList>
    </citation>
    <scope>NUCLEOTIDE SEQUENCE [LARGE SCALE GENOMIC DNA]</scope>
    <source>
        <strain evidence="14 15">CCUG37673</strain>
    </source>
</reference>
<feature type="transmembrane region" description="Helical" evidence="11">
    <location>
        <begin position="195"/>
        <end position="214"/>
    </location>
</feature>
<dbReference type="InterPro" id="IPR036259">
    <property type="entry name" value="MFS_trans_sf"/>
</dbReference>
<feature type="transmembrane region" description="Helical" evidence="11">
    <location>
        <begin position="60"/>
        <end position="83"/>
    </location>
</feature>